<organism evidence="1 2">
    <name type="scientific">Halobellus ruber</name>
    <dbReference type="NCBI Taxonomy" id="2761102"/>
    <lineage>
        <taxon>Archaea</taxon>
        <taxon>Methanobacteriati</taxon>
        <taxon>Methanobacteriota</taxon>
        <taxon>Stenosarchaea group</taxon>
        <taxon>Halobacteria</taxon>
        <taxon>Halobacteriales</taxon>
        <taxon>Haloferacaceae</taxon>
        <taxon>Halobellus</taxon>
    </lineage>
</organism>
<dbReference type="SUPFAM" id="SSF57802">
    <property type="entry name" value="Rubredoxin-like"/>
    <property type="match status" value="1"/>
</dbReference>
<gene>
    <name evidence="1" type="ORF">H5V44_14015</name>
</gene>
<dbReference type="EMBL" id="JACKXD010000005">
    <property type="protein sequence ID" value="MBB6647386.1"/>
    <property type="molecule type" value="Genomic_DNA"/>
</dbReference>
<protein>
    <recommendedName>
        <fullName evidence="3">Rubrerythrin-like domain-containing protein</fullName>
    </recommendedName>
</protein>
<dbReference type="AlphaFoldDB" id="A0A7J9SMR5"/>
<comment type="caution">
    <text evidence="1">The sequence shown here is derived from an EMBL/GenBank/DDBJ whole genome shotgun (WGS) entry which is preliminary data.</text>
</comment>
<evidence type="ECO:0000313" key="2">
    <source>
        <dbReference type="Proteomes" id="UP000546257"/>
    </source>
</evidence>
<dbReference type="Proteomes" id="UP000546257">
    <property type="component" value="Unassembled WGS sequence"/>
</dbReference>
<keyword evidence="2" id="KW-1185">Reference proteome</keyword>
<proteinExistence type="predicted"/>
<dbReference type="RefSeq" id="WP_185193759.1">
    <property type="nucleotide sequence ID" value="NZ_JACKXD010000005.1"/>
</dbReference>
<name>A0A7J9SMR5_9EURY</name>
<evidence type="ECO:0008006" key="3">
    <source>
        <dbReference type="Google" id="ProtNLM"/>
    </source>
</evidence>
<evidence type="ECO:0000313" key="1">
    <source>
        <dbReference type="EMBL" id="MBB6647386.1"/>
    </source>
</evidence>
<reference evidence="1 2" key="1">
    <citation type="submission" date="2020-08" db="EMBL/GenBank/DDBJ databases">
        <authorList>
            <person name="Seo M.-J."/>
        </authorList>
    </citation>
    <scope>NUCLEOTIDE SEQUENCE [LARGE SCALE GENOMIC DNA]</scope>
    <source>
        <strain evidence="1 2">MBLA0160</strain>
    </source>
</reference>
<sequence length="55" mass="5958">MLVEKLKSLVRPDTTYTYECNVCGEVWETENVRVNAECPECGGPPTVPGETPGGT</sequence>
<accession>A0A7J9SMR5</accession>